<proteinExistence type="predicted"/>
<keyword evidence="4" id="KW-1185">Reference proteome</keyword>
<protein>
    <recommendedName>
        <fullName evidence="5">SNF2 N-terminal domain-containing protein</fullName>
    </recommendedName>
</protein>
<feature type="compositionally biased region" description="Polar residues" evidence="1">
    <location>
        <begin position="47"/>
        <end position="60"/>
    </location>
</feature>
<gene>
    <name evidence="3" type="ORF">B0T11DRAFT_298824</name>
</gene>
<keyword evidence="2" id="KW-0732">Signal</keyword>
<feature type="region of interest" description="Disordered" evidence="1">
    <location>
        <begin position="110"/>
        <end position="134"/>
    </location>
</feature>
<dbReference type="AlphaFoldDB" id="A0A8K0X687"/>
<evidence type="ECO:0000313" key="3">
    <source>
        <dbReference type="EMBL" id="KAH7363585.1"/>
    </source>
</evidence>
<name>A0A8K0X687_9PEZI</name>
<evidence type="ECO:0000256" key="1">
    <source>
        <dbReference type="SAM" id="MobiDB-lite"/>
    </source>
</evidence>
<evidence type="ECO:0008006" key="5">
    <source>
        <dbReference type="Google" id="ProtNLM"/>
    </source>
</evidence>
<dbReference type="Proteomes" id="UP000813385">
    <property type="component" value="Unassembled WGS sequence"/>
</dbReference>
<feature type="region of interest" description="Disordered" evidence="1">
    <location>
        <begin position="47"/>
        <end position="98"/>
    </location>
</feature>
<evidence type="ECO:0000256" key="2">
    <source>
        <dbReference type="SAM" id="SignalP"/>
    </source>
</evidence>
<organism evidence="3 4">
    <name type="scientific">Plectosphaerella cucumerina</name>
    <dbReference type="NCBI Taxonomy" id="40658"/>
    <lineage>
        <taxon>Eukaryota</taxon>
        <taxon>Fungi</taxon>
        <taxon>Dikarya</taxon>
        <taxon>Ascomycota</taxon>
        <taxon>Pezizomycotina</taxon>
        <taxon>Sordariomycetes</taxon>
        <taxon>Hypocreomycetidae</taxon>
        <taxon>Glomerellales</taxon>
        <taxon>Plectosphaerellaceae</taxon>
        <taxon>Plectosphaerella</taxon>
    </lineage>
</organism>
<evidence type="ECO:0000313" key="4">
    <source>
        <dbReference type="Proteomes" id="UP000813385"/>
    </source>
</evidence>
<sequence>MGTALHLGSWTLFLVVKPLAERDHWVNTVPALLGNLGGGDRLLSGSFMTSIGSPETTSPARPSDRRPRLPVAEEGTTAGISEPSANPREPNSQPVIDLTMPGHEELDATLAEPDTDKGPAAEVQQTDKVSPRTRHQSLVGAAAFDAYKMSDWLKDGRKTASGIAAGEMGMDKSFLSFGLLAIRPAVMCMENAKVTPYFTSGTRASNASCKGSLASSGSASQNGPRRLLAYVPAVEVEETKRALEVLHSGKFITL</sequence>
<comment type="caution">
    <text evidence="3">The sequence shown here is derived from an EMBL/GenBank/DDBJ whole genome shotgun (WGS) entry which is preliminary data.</text>
</comment>
<feature type="signal peptide" evidence="2">
    <location>
        <begin position="1"/>
        <end position="20"/>
    </location>
</feature>
<accession>A0A8K0X687</accession>
<dbReference type="EMBL" id="JAGPXD010000003">
    <property type="protein sequence ID" value="KAH7363585.1"/>
    <property type="molecule type" value="Genomic_DNA"/>
</dbReference>
<feature type="chain" id="PRO_5035464282" description="SNF2 N-terminal domain-containing protein" evidence="2">
    <location>
        <begin position="21"/>
        <end position="254"/>
    </location>
</feature>
<reference evidence="3" key="1">
    <citation type="journal article" date="2021" name="Nat. Commun.">
        <title>Genetic determinants of endophytism in the Arabidopsis root mycobiome.</title>
        <authorList>
            <person name="Mesny F."/>
            <person name="Miyauchi S."/>
            <person name="Thiergart T."/>
            <person name="Pickel B."/>
            <person name="Atanasova L."/>
            <person name="Karlsson M."/>
            <person name="Huettel B."/>
            <person name="Barry K.W."/>
            <person name="Haridas S."/>
            <person name="Chen C."/>
            <person name="Bauer D."/>
            <person name="Andreopoulos W."/>
            <person name="Pangilinan J."/>
            <person name="LaButti K."/>
            <person name="Riley R."/>
            <person name="Lipzen A."/>
            <person name="Clum A."/>
            <person name="Drula E."/>
            <person name="Henrissat B."/>
            <person name="Kohler A."/>
            <person name="Grigoriev I.V."/>
            <person name="Martin F.M."/>
            <person name="Hacquard S."/>
        </authorList>
    </citation>
    <scope>NUCLEOTIDE SEQUENCE</scope>
    <source>
        <strain evidence="3">MPI-CAGE-AT-0016</strain>
    </source>
</reference>